<organism evidence="5 6">
    <name type="scientific">Dactylosporangium cerinum</name>
    <dbReference type="NCBI Taxonomy" id="1434730"/>
    <lineage>
        <taxon>Bacteria</taxon>
        <taxon>Bacillati</taxon>
        <taxon>Actinomycetota</taxon>
        <taxon>Actinomycetes</taxon>
        <taxon>Micromonosporales</taxon>
        <taxon>Micromonosporaceae</taxon>
        <taxon>Dactylosporangium</taxon>
    </lineage>
</organism>
<name>A0ABV9W1K4_9ACTN</name>
<keyword evidence="6" id="KW-1185">Reference proteome</keyword>
<gene>
    <name evidence="5" type="ORF">ACFPIJ_32280</name>
</gene>
<dbReference type="EMBL" id="JBHSIU010000041">
    <property type="protein sequence ID" value="MFC5002501.1"/>
    <property type="molecule type" value="Genomic_DNA"/>
</dbReference>
<dbReference type="Pfam" id="PF03965">
    <property type="entry name" value="Penicillinase_R"/>
    <property type="match status" value="1"/>
</dbReference>
<evidence type="ECO:0000313" key="6">
    <source>
        <dbReference type="Proteomes" id="UP001595912"/>
    </source>
</evidence>
<sequence>MSERQPRRAWGSLESDIMALLWAATEPLTPGQVQTALAESHGGDRTVLAYNTVLTILTRMHDKGLLQRQPSGRAHAYWPTHDAATAAATQMRAVLDGPGDRRAVLQHFADRLDASDVEVLRALLERADGGAPG</sequence>
<evidence type="ECO:0000256" key="3">
    <source>
        <dbReference type="ARBA" id="ARBA00023125"/>
    </source>
</evidence>
<evidence type="ECO:0000256" key="4">
    <source>
        <dbReference type="ARBA" id="ARBA00023163"/>
    </source>
</evidence>
<comment type="caution">
    <text evidence="5">The sequence shown here is derived from an EMBL/GenBank/DDBJ whole genome shotgun (WGS) entry which is preliminary data.</text>
</comment>
<protein>
    <submittedName>
        <fullName evidence="5">BlaI/MecI/CopY family transcriptional regulator</fullName>
    </submittedName>
</protein>
<dbReference type="InterPro" id="IPR036388">
    <property type="entry name" value="WH-like_DNA-bd_sf"/>
</dbReference>
<keyword evidence="2" id="KW-0805">Transcription regulation</keyword>
<dbReference type="Proteomes" id="UP001595912">
    <property type="component" value="Unassembled WGS sequence"/>
</dbReference>
<dbReference type="SUPFAM" id="SSF46785">
    <property type="entry name" value="Winged helix' DNA-binding domain"/>
    <property type="match status" value="1"/>
</dbReference>
<dbReference type="RefSeq" id="WP_380120598.1">
    <property type="nucleotide sequence ID" value="NZ_JBHSIU010000041.1"/>
</dbReference>
<evidence type="ECO:0000313" key="5">
    <source>
        <dbReference type="EMBL" id="MFC5002501.1"/>
    </source>
</evidence>
<comment type="similarity">
    <text evidence="1">Belongs to the BlaI transcriptional regulatory family.</text>
</comment>
<evidence type="ECO:0000256" key="2">
    <source>
        <dbReference type="ARBA" id="ARBA00023015"/>
    </source>
</evidence>
<evidence type="ECO:0000256" key="1">
    <source>
        <dbReference type="ARBA" id="ARBA00011046"/>
    </source>
</evidence>
<reference evidence="6" key="1">
    <citation type="journal article" date="2019" name="Int. J. Syst. Evol. Microbiol.">
        <title>The Global Catalogue of Microorganisms (GCM) 10K type strain sequencing project: providing services to taxonomists for standard genome sequencing and annotation.</title>
        <authorList>
            <consortium name="The Broad Institute Genomics Platform"/>
            <consortium name="The Broad Institute Genome Sequencing Center for Infectious Disease"/>
            <person name="Wu L."/>
            <person name="Ma J."/>
        </authorList>
    </citation>
    <scope>NUCLEOTIDE SEQUENCE [LARGE SCALE GENOMIC DNA]</scope>
    <source>
        <strain evidence="6">CGMCC 4.7152</strain>
    </source>
</reference>
<dbReference type="InterPro" id="IPR005650">
    <property type="entry name" value="BlaI_family"/>
</dbReference>
<dbReference type="Gene3D" id="1.10.10.10">
    <property type="entry name" value="Winged helix-like DNA-binding domain superfamily/Winged helix DNA-binding domain"/>
    <property type="match status" value="1"/>
</dbReference>
<keyword evidence="3" id="KW-0238">DNA-binding</keyword>
<dbReference type="InterPro" id="IPR036390">
    <property type="entry name" value="WH_DNA-bd_sf"/>
</dbReference>
<accession>A0ABV9W1K4</accession>
<proteinExistence type="inferred from homology"/>
<keyword evidence="4" id="KW-0804">Transcription</keyword>